<comment type="catalytic activity">
    <reaction evidence="5 6">
        <text>NAD(+) + ATP = ADP + NADP(+) + H(+)</text>
        <dbReference type="Rhea" id="RHEA:18629"/>
        <dbReference type="ChEBI" id="CHEBI:15378"/>
        <dbReference type="ChEBI" id="CHEBI:30616"/>
        <dbReference type="ChEBI" id="CHEBI:57540"/>
        <dbReference type="ChEBI" id="CHEBI:58349"/>
        <dbReference type="ChEBI" id="CHEBI:456216"/>
        <dbReference type="EC" id="2.7.1.23"/>
    </reaction>
</comment>
<keyword evidence="2 6" id="KW-0418">Kinase</keyword>
<feature type="active site" description="Proton acceptor" evidence="6">
    <location>
        <position position="75"/>
    </location>
</feature>
<evidence type="ECO:0000313" key="7">
    <source>
        <dbReference type="EMBL" id="BCJ69673.1"/>
    </source>
</evidence>
<dbReference type="InterPro" id="IPR002504">
    <property type="entry name" value="NADK"/>
</dbReference>
<dbReference type="Pfam" id="PF20143">
    <property type="entry name" value="NAD_kinase_C"/>
    <property type="match status" value="1"/>
</dbReference>
<dbReference type="GO" id="GO:0051287">
    <property type="term" value="F:NAD binding"/>
    <property type="evidence" value="ECO:0007669"/>
    <property type="project" value="UniProtKB-ARBA"/>
</dbReference>
<comment type="caution">
    <text evidence="6">Lacks conserved residue(s) required for the propagation of feature annotation.</text>
</comment>
<dbReference type="Proteomes" id="UP000680866">
    <property type="component" value="Chromosome"/>
</dbReference>
<dbReference type="SUPFAM" id="SSF111331">
    <property type="entry name" value="NAD kinase/diacylglycerol kinase-like"/>
    <property type="match status" value="1"/>
</dbReference>
<dbReference type="EC" id="2.7.1.23" evidence="6"/>
<organism evidence="7 8">
    <name type="scientific">Polymorphospora rubra</name>
    <dbReference type="NCBI Taxonomy" id="338584"/>
    <lineage>
        <taxon>Bacteria</taxon>
        <taxon>Bacillati</taxon>
        <taxon>Actinomycetota</taxon>
        <taxon>Actinomycetes</taxon>
        <taxon>Micromonosporales</taxon>
        <taxon>Micromonosporaceae</taxon>
        <taxon>Polymorphospora</taxon>
    </lineage>
</organism>
<dbReference type="GO" id="GO:0019674">
    <property type="term" value="P:NAD+ metabolic process"/>
    <property type="evidence" value="ECO:0007669"/>
    <property type="project" value="InterPro"/>
</dbReference>
<sequence length="324" mass="33679">MDDQPADRRVIGLVVHPTRPVADSVRTLLDAAARLDATVVARDTDTGRIADDRVTFLDRAAFLDRVGIVVSLGGDGTMLGAMRLLVGRDVPVLGVNHGHLGFLVEIAPPDLAGAVDRLVAGDFTLEPHSNLDVAVTSGSDVSSHVAFNDVVLNPAGPPGATVVDLLVNDARYGYYRCDAVVACTPTGSTAYNYAAGGPVLSPSAATVAVTPVAPMSGINRAVVFGATDTIGLHNPAQTTLRITVDGTDAGRLPPGGTLSVTVRAGSVNVVRLDPTAHAQRSRVKLSLLDLPLRPDQLLDLVPPRLRDQARHAGGLASGRFPGDR</sequence>
<evidence type="ECO:0000256" key="3">
    <source>
        <dbReference type="ARBA" id="ARBA00022857"/>
    </source>
</evidence>
<dbReference type="InterPro" id="IPR016064">
    <property type="entry name" value="NAD/diacylglycerol_kinase_sf"/>
</dbReference>
<keyword evidence="3 6" id="KW-0521">NADP</keyword>
<name>A0A810NDV4_9ACTN</name>
<comment type="cofactor">
    <cofactor evidence="6">
        <name>a divalent metal cation</name>
        <dbReference type="ChEBI" id="CHEBI:60240"/>
    </cofactor>
</comment>
<evidence type="ECO:0000313" key="8">
    <source>
        <dbReference type="Proteomes" id="UP000680866"/>
    </source>
</evidence>
<dbReference type="KEGG" id="pry:Prubr_66940"/>
<dbReference type="GO" id="GO:0005737">
    <property type="term" value="C:cytoplasm"/>
    <property type="evidence" value="ECO:0007669"/>
    <property type="project" value="UniProtKB-SubCell"/>
</dbReference>
<comment type="similarity">
    <text evidence="6">Belongs to the NAD kinase family.</text>
</comment>
<feature type="binding site" evidence="6">
    <location>
        <position position="178"/>
    </location>
    <ligand>
        <name>NAD(+)</name>
        <dbReference type="ChEBI" id="CHEBI:57540"/>
    </ligand>
</feature>
<evidence type="ECO:0000256" key="1">
    <source>
        <dbReference type="ARBA" id="ARBA00022679"/>
    </source>
</evidence>
<evidence type="ECO:0000256" key="5">
    <source>
        <dbReference type="ARBA" id="ARBA00047925"/>
    </source>
</evidence>
<keyword evidence="8" id="KW-1185">Reference proteome</keyword>
<evidence type="ECO:0000256" key="4">
    <source>
        <dbReference type="ARBA" id="ARBA00023027"/>
    </source>
</evidence>
<dbReference type="EMBL" id="AP023359">
    <property type="protein sequence ID" value="BCJ69673.1"/>
    <property type="molecule type" value="Genomic_DNA"/>
</dbReference>
<keyword evidence="4 6" id="KW-0520">NAD</keyword>
<dbReference type="RefSeq" id="WP_212819105.1">
    <property type="nucleotide sequence ID" value="NZ_AP023359.1"/>
</dbReference>
<dbReference type="Pfam" id="PF01513">
    <property type="entry name" value="NAD_kinase"/>
    <property type="match status" value="1"/>
</dbReference>
<dbReference type="Gene3D" id="3.40.50.10330">
    <property type="entry name" value="Probable inorganic polyphosphate/atp-NAD kinase, domain 1"/>
    <property type="match status" value="1"/>
</dbReference>
<dbReference type="HAMAP" id="MF_00361">
    <property type="entry name" value="NAD_kinase"/>
    <property type="match status" value="1"/>
</dbReference>
<dbReference type="GO" id="GO:0006741">
    <property type="term" value="P:NADP+ biosynthetic process"/>
    <property type="evidence" value="ECO:0007669"/>
    <property type="project" value="UniProtKB-UniRule"/>
</dbReference>
<dbReference type="GO" id="GO:0005524">
    <property type="term" value="F:ATP binding"/>
    <property type="evidence" value="ECO:0007669"/>
    <property type="project" value="UniProtKB-KW"/>
</dbReference>
<dbReference type="AlphaFoldDB" id="A0A810NDV4"/>
<feature type="binding site" evidence="6">
    <location>
        <position position="176"/>
    </location>
    <ligand>
        <name>NAD(+)</name>
        <dbReference type="ChEBI" id="CHEBI:57540"/>
    </ligand>
</feature>
<dbReference type="InterPro" id="IPR017438">
    <property type="entry name" value="ATP-NAD_kinase_N"/>
</dbReference>
<keyword evidence="6" id="KW-0067">ATP-binding</keyword>
<dbReference type="GO" id="GO:0003951">
    <property type="term" value="F:NAD+ kinase activity"/>
    <property type="evidence" value="ECO:0007669"/>
    <property type="project" value="UniProtKB-UniRule"/>
</dbReference>
<feature type="binding site" evidence="6">
    <location>
        <begin position="148"/>
        <end position="149"/>
    </location>
    <ligand>
        <name>NAD(+)</name>
        <dbReference type="ChEBI" id="CHEBI:57540"/>
    </ligand>
</feature>
<dbReference type="PANTHER" id="PTHR20275">
    <property type="entry name" value="NAD KINASE"/>
    <property type="match status" value="1"/>
</dbReference>
<evidence type="ECO:0000256" key="6">
    <source>
        <dbReference type="HAMAP-Rule" id="MF_00361"/>
    </source>
</evidence>
<feature type="binding site" evidence="6">
    <location>
        <position position="213"/>
    </location>
    <ligand>
        <name>NAD(+)</name>
        <dbReference type="ChEBI" id="CHEBI:57540"/>
    </ligand>
</feature>
<protein>
    <recommendedName>
        <fullName evidence="6">NAD kinase</fullName>
        <ecNumber evidence="6">2.7.1.23</ecNumber>
    </recommendedName>
    <alternativeName>
        <fullName evidence="6">ATP-dependent NAD kinase</fullName>
    </alternativeName>
</protein>
<comment type="function">
    <text evidence="6">Involved in the regulation of the intracellular balance of NAD and NADP, and is a key enzyme in the biosynthesis of NADP. Catalyzes specifically the phosphorylation on 2'-hydroxyl of the adenosine moiety of NAD to yield NADP.</text>
</comment>
<keyword evidence="6" id="KW-0963">Cytoplasm</keyword>
<dbReference type="Gene3D" id="2.60.200.30">
    <property type="entry name" value="Probable inorganic polyphosphate/atp-NAD kinase, domain 2"/>
    <property type="match status" value="1"/>
</dbReference>
<keyword evidence="6" id="KW-0547">Nucleotide-binding</keyword>
<gene>
    <name evidence="6 7" type="primary">nadK</name>
    <name evidence="7" type="ORF">Prubr_66940</name>
</gene>
<dbReference type="InterPro" id="IPR017437">
    <property type="entry name" value="ATP-NAD_kinase_PpnK-typ_C"/>
</dbReference>
<dbReference type="GO" id="GO:0046872">
    <property type="term" value="F:metal ion binding"/>
    <property type="evidence" value="ECO:0007669"/>
    <property type="project" value="UniProtKB-UniRule"/>
</dbReference>
<feature type="binding site" evidence="6">
    <location>
        <begin position="75"/>
        <end position="76"/>
    </location>
    <ligand>
        <name>NAD(+)</name>
        <dbReference type="ChEBI" id="CHEBI:57540"/>
    </ligand>
</feature>
<comment type="subcellular location">
    <subcellularLocation>
        <location evidence="6">Cytoplasm</location>
    </subcellularLocation>
</comment>
<evidence type="ECO:0000256" key="2">
    <source>
        <dbReference type="ARBA" id="ARBA00022777"/>
    </source>
</evidence>
<proteinExistence type="inferred from homology"/>
<dbReference type="PANTHER" id="PTHR20275:SF0">
    <property type="entry name" value="NAD KINASE"/>
    <property type="match status" value="1"/>
</dbReference>
<accession>A0A810NDV4</accession>
<reference evidence="7" key="1">
    <citation type="submission" date="2020-08" db="EMBL/GenBank/DDBJ databases">
        <title>Whole genome shotgun sequence of Polymorphospora rubra NBRC 101157.</title>
        <authorList>
            <person name="Komaki H."/>
            <person name="Tamura T."/>
        </authorList>
    </citation>
    <scope>NUCLEOTIDE SEQUENCE</scope>
    <source>
        <strain evidence="7">NBRC 101157</strain>
    </source>
</reference>
<keyword evidence="1 6" id="KW-0808">Transferase</keyword>